<accession>A0AAW8NNY2</accession>
<feature type="domain" description="Inner membrane protein YqiJ N-terminal" evidence="3">
    <location>
        <begin position="10"/>
        <end position="116"/>
    </location>
</feature>
<feature type="domain" description="Inner membrane protein YqiJ OB-fold" evidence="2">
    <location>
        <begin position="145"/>
        <end position="206"/>
    </location>
</feature>
<keyword evidence="1" id="KW-0812">Transmembrane</keyword>
<evidence type="ECO:0000313" key="5">
    <source>
        <dbReference type="EMBL" id="MDW4822990.1"/>
    </source>
</evidence>
<dbReference type="EMBL" id="JAPMLD010000001">
    <property type="protein sequence ID" value="MDW4822990.1"/>
    <property type="molecule type" value="Genomic_DNA"/>
</dbReference>
<proteinExistence type="predicted"/>
<dbReference type="AlphaFoldDB" id="A0AAW8NNY2"/>
<keyword evidence="1" id="KW-0472">Membrane</keyword>
<evidence type="ECO:0000313" key="6">
    <source>
        <dbReference type="Proteomes" id="UP001259340"/>
    </source>
</evidence>
<keyword evidence="7" id="KW-1185">Reference proteome</keyword>
<dbReference type="Pfam" id="PF07290">
    <property type="entry name" value="YqiJ_OB"/>
    <property type="match status" value="1"/>
</dbReference>
<dbReference type="RefSeq" id="WP_310655286.1">
    <property type="nucleotide sequence ID" value="NZ_JAPMLA010000002.1"/>
</dbReference>
<feature type="transmembrane region" description="Helical" evidence="1">
    <location>
        <begin position="72"/>
        <end position="95"/>
    </location>
</feature>
<evidence type="ECO:0000313" key="7">
    <source>
        <dbReference type="Proteomes" id="UP001271263"/>
    </source>
</evidence>
<dbReference type="InterPro" id="IPR010840">
    <property type="entry name" value="YqiJ_OB"/>
</dbReference>
<dbReference type="Proteomes" id="UP001271263">
    <property type="component" value="Unassembled WGS sequence"/>
</dbReference>
<protein>
    <submittedName>
        <fullName evidence="4">DUF1449 family protein</fullName>
    </submittedName>
</protein>
<gene>
    <name evidence="4" type="ORF">OS133_14905</name>
    <name evidence="5" type="ORF">OS134_02765</name>
</gene>
<sequence length="216" mass="23776">MVTFLLSQQNLPYAISLSLVLLLGLLESLSLVIGASLIGLLHEPHHTDDGLQAHKQASPLLRLANWLCIHRLPVLIWFSLALACFAITGLSFNLLSLSMLGQLQPQFISLPIALLVMCFCCHYLGKYIADRLSYRISTVVSIDDLNGCIAKVTFGRASQGFPRAAVVIDKNQQEHQVFVEPNYSGIEFDEGELVVLVTRRGRVWLAESATSLAKAC</sequence>
<dbReference type="Proteomes" id="UP001259340">
    <property type="component" value="Unassembled WGS sequence"/>
</dbReference>
<evidence type="ECO:0000259" key="2">
    <source>
        <dbReference type="Pfam" id="PF07290"/>
    </source>
</evidence>
<dbReference type="InterPro" id="IPR048376">
    <property type="entry name" value="YqiJ_N"/>
</dbReference>
<reference evidence="5 7" key="1">
    <citation type="journal article" date="2022" name="bioRxiv">
        <title>Prophages regulate Shewanella fidelis 3313 motility and biofilm formation: implications for gut colonization dynamics in Ciona robusta.</title>
        <authorList>
            <person name="Natarajan O."/>
            <person name="Gibboney S.L."/>
            <person name="Young M.N."/>
            <person name="Lim S.J."/>
            <person name="Pluta N."/>
            <person name="Atkinson C.G."/>
            <person name="Leigh B.A."/>
            <person name="Liberti A."/>
            <person name="Kees E.D."/>
            <person name="Breitbart M."/>
            <person name="Gralnick J.A."/>
            <person name="Dishaw L.J."/>
        </authorList>
    </citation>
    <scope>NUCLEOTIDE SEQUENCE [LARGE SCALE GENOMIC DNA]</scope>
    <source>
        <strain evidence="5 7">JG4066</strain>
    </source>
</reference>
<name>A0AAW8NNY2_9GAMM</name>
<evidence type="ECO:0000256" key="1">
    <source>
        <dbReference type="SAM" id="Phobius"/>
    </source>
</evidence>
<dbReference type="Pfam" id="PF21001">
    <property type="entry name" value="YqiJ_N"/>
    <property type="match status" value="1"/>
</dbReference>
<feature type="transmembrane region" description="Helical" evidence="1">
    <location>
        <begin position="107"/>
        <end position="125"/>
    </location>
</feature>
<comment type="caution">
    <text evidence="4">The sequence shown here is derived from an EMBL/GenBank/DDBJ whole genome shotgun (WGS) entry which is preliminary data.</text>
</comment>
<keyword evidence="1" id="KW-1133">Transmembrane helix</keyword>
<dbReference type="EMBL" id="JAPMLE010000001">
    <property type="protein sequence ID" value="MDR8524908.1"/>
    <property type="molecule type" value="Genomic_DNA"/>
</dbReference>
<evidence type="ECO:0000313" key="4">
    <source>
        <dbReference type="EMBL" id="MDR8524908.1"/>
    </source>
</evidence>
<evidence type="ECO:0000259" key="3">
    <source>
        <dbReference type="Pfam" id="PF21001"/>
    </source>
</evidence>
<feature type="transmembrane region" description="Helical" evidence="1">
    <location>
        <begin position="12"/>
        <end position="41"/>
    </location>
</feature>
<reference evidence="4" key="2">
    <citation type="submission" date="2022-11" db="EMBL/GenBank/DDBJ databases">
        <title>Prophages regulate Shewanella fidelis motility and biofilm formation: implications for gut colonization dynamics in Ciona robusta.</title>
        <authorList>
            <person name="Natarajan O."/>
            <person name="Gibboney S.L."/>
            <person name="Young M.N."/>
            <person name="Lim S.J."/>
            <person name="Pluta N."/>
            <person name="Atkinson C.G.F."/>
            <person name="Leigh B.A."/>
            <person name="Liberti A."/>
            <person name="Kees E."/>
            <person name="Breitbart M."/>
            <person name="Gralnick J."/>
            <person name="Dishaw L.J."/>
        </authorList>
    </citation>
    <scope>NUCLEOTIDE SEQUENCE</scope>
    <source>
        <strain evidence="4">3313</strain>
    </source>
</reference>
<organism evidence="4 6">
    <name type="scientific">Shewanella fidelis</name>
    <dbReference type="NCBI Taxonomy" id="173509"/>
    <lineage>
        <taxon>Bacteria</taxon>
        <taxon>Pseudomonadati</taxon>
        <taxon>Pseudomonadota</taxon>
        <taxon>Gammaproteobacteria</taxon>
        <taxon>Alteromonadales</taxon>
        <taxon>Shewanellaceae</taxon>
        <taxon>Shewanella</taxon>
    </lineage>
</organism>